<dbReference type="RefSeq" id="WP_183511148.1">
    <property type="nucleotide sequence ID" value="NZ_BAABGK010000042.1"/>
</dbReference>
<feature type="transmembrane region" description="Helical" evidence="5">
    <location>
        <begin position="30"/>
        <end position="49"/>
    </location>
</feature>
<organism evidence="7 8">
    <name type="scientific">Paeniglutamicibacter cryotolerans</name>
    <dbReference type="NCBI Taxonomy" id="670079"/>
    <lineage>
        <taxon>Bacteria</taxon>
        <taxon>Bacillati</taxon>
        <taxon>Actinomycetota</taxon>
        <taxon>Actinomycetes</taxon>
        <taxon>Micrococcales</taxon>
        <taxon>Micrococcaceae</taxon>
        <taxon>Paeniglutamicibacter</taxon>
    </lineage>
</organism>
<comment type="caution">
    <text evidence="7">The sequence shown here is derived from an EMBL/GenBank/DDBJ whole genome shotgun (WGS) entry which is preliminary data.</text>
</comment>
<keyword evidence="3 5" id="KW-1133">Transmembrane helix</keyword>
<dbReference type="InterPro" id="IPR010432">
    <property type="entry name" value="RDD"/>
</dbReference>
<dbReference type="EMBL" id="JACHVS010000001">
    <property type="protein sequence ID" value="MBB2995955.1"/>
    <property type="molecule type" value="Genomic_DNA"/>
</dbReference>
<name>A0A839QMW5_9MICC</name>
<evidence type="ECO:0000256" key="3">
    <source>
        <dbReference type="ARBA" id="ARBA00022989"/>
    </source>
</evidence>
<evidence type="ECO:0000313" key="8">
    <source>
        <dbReference type="Proteomes" id="UP000523000"/>
    </source>
</evidence>
<dbReference type="PANTHER" id="PTHR38480">
    <property type="entry name" value="SLR0254 PROTEIN"/>
    <property type="match status" value="1"/>
</dbReference>
<accession>A0A839QMW5</accession>
<evidence type="ECO:0000313" key="7">
    <source>
        <dbReference type="EMBL" id="MBB2995955.1"/>
    </source>
</evidence>
<keyword evidence="2 5" id="KW-0812">Transmembrane</keyword>
<feature type="domain" description="RDD" evidence="6">
    <location>
        <begin position="17"/>
        <end position="142"/>
    </location>
</feature>
<evidence type="ECO:0000256" key="4">
    <source>
        <dbReference type="ARBA" id="ARBA00023136"/>
    </source>
</evidence>
<feature type="transmembrane region" description="Helical" evidence="5">
    <location>
        <begin position="109"/>
        <end position="129"/>
    </location>
</feature>
<keyword evidence="4 5" id="KW-0472">Membrane</keyword>
<evidence type="ECO:0000256" key="2">
    <source>
        <dbReference type="ARBA" id="ARBA00022692"/>
    </source>
</evidence>
<dbReference type="Pfam" id="PF06271">
    <property type="entry name" value="RDD"/>
    <property type="match status" value="1"/>
</dbReference>
<evidence type="ECO:0000256" key="5">
    <source>
        <dbReference type="SAM" id="Phobius"/>
    </source>
</evidence>
<dbReference type="GO" id="GO:0016020">
    <property type="term" value="C:membrane"/>
    <property type="evidence" value="ECO:0007669"/>
    <property type="project" value="UniProtKB-SubCell"/>
</dbReference>
<feature type="transmembrane region" description="Helical" evidence="5">
    <location>
        <begin position="55"/>
        <end position="77"/>
    </location>
</feature>
<evidence type="ECO:0000256" key="1">
    <source>
        <dbReference type="ARBA" id="ARBA00004141"/>
    </source>
</evidence>
<dbReference type="Proteomes" id="UP000523000">
    <property type="component" value="Unassembled WGS sequence"/>
</dbReference>
<sequence length="263" mass="27939">MGTVVTGEGVELEVDAATVLPRAVACLLDYLIYIGTYVLCLVLALALQLDGSATGALTIALGALCLVLAPALVEALSRGRSLGRLAMGLRIVRDDGGSIRLRHALIRSVTALLEIIVTFGTLAILAALFNERGKRLGDLLAGTYALRERRRAYVPAVLHVPGHLRAWAELADLGRVPDRLGARISRFSRLTAGMSPAARTTMASALATEVHVHVAPSPPAGTSAEDFLAAVIAERRSRDFARLSAQHERAAAIGQRLHRLPHS</sequence>
<dbReference type="AlphaFoldDB" id="A0A839QMW5"/>
<protein>
    <submittedName>
        <fullName evidence="7">Putative RDD family membrane protein YckC</fullName>
    </submittedName>
</protein>
<dbReference type="PANTHER" id="PTHR38480:SF1">
    <property type="entry name" value="SLR0254 PROTEIN"/>
    <property type="match status" value="1"/>
</dbReference>
<comment type="subcellular location">
    <subcellularLocation>
        <location evidence="1">Membrane</location>
        <topology evidence="1">Multi-pass membrane protein</topology>
    </subcellularLocation>
</comment>
<reference evidence="7 8" key="1">
    <citation type="submission" date="2020-08" db="EMBL/GenBank/DDBJ databases">
        <title>Sequencing the genomes of 1000 actinobacteria strains.</title>
        <authorList>
            <person name="Klenk H.-P."/>
        </authorList>
    </citation>
    <scope>NUCLEOTIDE SEQUENCE [LARGE SCALE GENOMIC DNA]</scope>
    <source>
        <strain evidence="7 8">DSM 22826</strain>
    </source>
</reference>
<evidence type="ECO:0000259" key="6">
    <source>
        <dbReference type="Pfam" id="PF06271"/>
    </source>
</evidence>
<gene>
    <name evidence="7" type="ORF">E9229_002146</name>
</gene>
<keyword evidence="8" id="KW-1185">Reference proteome</keyword>
<proteinExistence type="predicted"/>